<dbReference type="FunFam" id="3.40.640.10:FF:000014">
    <property type="entry name" value="Adenosylmethionine-8-amino-7-oxononanoate aminotransferase, probable"/>
    <property type="match status" value="1"/>
</dbReference>
<dbReference type="Gene3D" id="3.90.1150.10">
    <property type="entry name" value="Aspartate Aminotransferase, domain 1"/>
    <property type="match status" value="1"/>
</dbReference>
<dbReference type="InterPro" id="IPR049704">
    <property type="entry name" value="Aminotrans_3_PPA_site"/>
</dbReference>
<proteinExistence type="inferred from homology"/>
<dbReference type="GO" id="GO:0004015">
    <property type="term" value="F:adenosylmethionine-8-amino-7-oxononanoate transaminase activity"/>
    <property type="evidence" value="ECO:0007669"/>
    <property type="project" value="TreeGrafter"/>
</dbReference>
<evidence type="ECO:0000256" key="4">
    <source>
        <dbReference type="ARBA" id="ARBA00022679"/>
    </source>
</evidence>
<evidence type="ECO:0000256" key="6">
    <source>
        <dbReference type="RuleBase" id="RU003560"/>
    </source>
</evidence>
<dbReference type="PIRSF" id="PIRSF000521">
    <property type="entry name" value="Transaminase_4ab_Lys_Orn"/>
    <property type="match status" value="1"/>
</dbReference>
<dbReference type="InterPro" id="IPR015422">
    <property type="entry name" value="PyrdxlP-dep_Trfase_small"/>
</dbReference>
<keyword evidence="8" id="KW-1185">Reference proteome</keyword>
<dbReference type="Gene3D" id="3.40.640.10">
    <property type="entry name" value="Type I PLP-dependent aspartate aminotransferase-like (Major domain)"/>
    <property type="match status" value="1"/>
</dbReference>
<protein>
    <submittedName>
        <fullName evidence="7">Aminotransferase class III-fold pyridoxal phosphate-dependent enzyme</fullName>
    </submittedName>
</protein>
<dbReference type="SUPFAM" id="SSF53383">
    <property type="entry name" value="PLP-dependent transferases"/>
    <property type="match status" value="1"/>
</dbReference>
<dbReference type="AlphaFoldDB" id="A0A502BNQ9"/>
<evidence type="ECO:0000256" key="2">
    <source>
        <dbReference type="ARBA" id="ARBA00008954"/>
    </source>
</evidence>
<dbReference type="InterPro" id="IPR015421">
    <property type="entry name" value="PyrdxlP-dep_Trfase_major"/>
</dbReference>
<sequence>MLSNSAHDRDIEGHMHPQTDARLHEKVGPMVIQKGDGIYVIDSEGNRFIEGMAGLWCASLGFSERRLADAAYQQSLSLPYQQIFAHRGNQPTIDLAQALLAKSPGSMSKVLFQCSGSEAVDTAIKLVWYYQSALGRPEKRKIISRQKSYHGTTIASASLTGLPNMHKGFGISIDGFITVTAPHAYRNAKPGESDEAFATRLAAELEETILREGPETIGAFFAEPVMGTGGVLVPPATYFDKVQAVLKKYDILFVADEVICGFGRTGAYWGCDRMGIKPDMLTCAKGLSSAYFPISALLISDAIYQVLADRTHEFGGFGHGFTYGGHPVGAAVALEAVKIYDEMDIVATVKALEPQFQDGLRRFADHELIGEVRGIGLMGALEFVADKSGKLPFDPSLKVAQRVSDELRKRGVLLRALGDTLVCAPPLIIKPSEIDIILQALGESLDEVAASL</sequence>
<keyword evidence="4 7" id="KW-0808">Transferase</keyword>
<keyword evidence="5 6" id="KW-0663">Pyridoxal phosphate</keyword>
<accession>A0A502BNQ9</accession>
<comment type="similarity">
    <text evidence="2 6">Belongs to the class-III pyridoxal-phosphate-dependent aminotransferase family.</text>
</comment>
<dbReference type="RefSeq" id="WP_140905679.1">
    <property type="nucleotide sequence ID" value="NZ_JBHTMD010000022.1"/>
</dbReference>
<evidence type="ECO:0000256" key="5">
    <source>
        <dbReference type="ARBA" id="ARBA00022898"/>
    </source>
</evidence>
<evidence type="ECO:0000313" key="8">
    <source>
        <dbReference type="Proteomes" id="UP000315388"/>
    </source>
</evidence>
<dbReference type="InterPro" id="IPR015424">
    <property type="entry name" value="PyrdxlP-dep_Trfase"/>
</dbReference>
<comment type="caution">
    <text evidence="7">The sequence shown here is derived from an EMBL/GenBank/DDBJ whole genome shotgun (WGS) entry which is preliminary data.</text>
</comment>
<dbReference type="InterPro" id="IPR005814">
    <property type="entry name" value="Aminotrans_3"/>
</dbReference>
<evidence type="ECO:0000313" key="7">
    <source>
        <dbReference type="EMBL" id="TPF74693.1"/>
    </source>
</evidence>
<dbReference type="PANTHER" id="PTHR42684:SF3">
    <property type="entry name" value="ADENOSYLMETHIONINE-8-AMINO-7-OXONONANOATE AMINOTRANSFERASE"/>
    <property type="match status" value="1"/>
</dbReference>
<gene>
    <name evidence="7" type="ORF">FHY56_13275</name>
</gene>
<comment type="cofactor">
    <cofactor evidence="1">
        <name>pyridoxal 5'-phosphate</name>
        <dbReference type="ChEBI" id="CHEBI:597326"/>
    </cofactor>
</comment>
<dbReference type="CDD" id="cd00610">
    <property type="entry name" value="OAT_like"/>
    <property type="match status" value="1"/>
</dbReference>
<evidence type="ECO:0000256" key="1">
    <source>
        <dbReference type="ARBA" id="ARBA00001933"/>
    </source>
</evidence>
<dbReference type="Pfam" id="PF00202">
    <property type="entry name" value="Aminotran_3"/>
    <property type="match status" value="1"/>
</dbReference>
<dbReference type="PANTHER" id="PTHR42684">
    <property type="entry name" value="ADENOSYLMETHIONINE-8-AMINO-7-OXONONANOATE AMINOTRANSFERASE"/>
    <property type="match status" value="1"/>
</dbReference>
<reference evidence="7 8" key="1">
    <citation type="journal article" date="2003" name="Int. J. Syst. Evol. Microbiol.">
        <title>Towards a standardized format for the description of a novel species (of an established genus): Ochrobactrum gallinifaecis sp. nov.</title>
        <authorList>
            <person name="Kampfer P."/>
            <person name="Buczolits S."/>
            <person name="Albrecht A."/>
            <person name="Busse H.J."/>
            <person name="Stackebrandt E."/>
        </authorList>
    </citation>
    <scope>NUCLEOTIDE SEQUENCE [LARGE SCALE GENOMIC DNA]</scope>
    <source>
        <strain evidence="7 8">ISO 196</strain>
    </source>
</reference>
<dbReference type="EMBL" id="VEWJ01000009">
    <property type="protein sequence ID" value="TPF74693.1"/>
    <property type="molecule type" value="Genomic_DNA"/>
</dbReference>
<organism evidence="7 8">
    <name type="scientific">Brucella gallinifaecis</name>
    <dbReference type="NCBI Taxonomy" id="215590"/>
    <lineage>
        <taxon>Bacteria</taxon>
        <taxon>Pseudomonadati</taxon>
        <taxon>Pseudomonadota</taxon>
        <taxon>Alphaproteobacteria</taxon>
        <taxon>Hyphomicrobiales</taxon>
        <taxon>Brucellaceae</taxon>
        <taxon>Brucella/Ochrobactrum group</taxon>
        <taxon>Brucella</taxon>
    </lineage>
</organism>
<evidence type="ECO:0000256" key="3">
    <source>
        <dbReference type="ARBA" id="ARBA00022576"/>
    </source>
</evidence>
<dbReference type="NCBIfam" id="NF004767">
    <property type="entry name" value="PRK06105.1"/>
    <property type="match status" value="1"/>
</dbReference>
<dbReference type="GO" id="GO:0030170">
    <property type="term" value="F:pyridoxal phosphate binding"/>
    <property type="evidence" value="ECO:0007669"/>
    <property type="project" value="InterPro"/>
</dbReference>
<dbReference type="PROSITE" id="PS00600">
    <property type="entry name" value="AA_TRANSFER_CLASS_3"/>
    <property type="match status" value="1"/>
</dbReference>
<dbReference type="OrthoDB" id="9801834at2"/>
<dbReference type="GO" id="GO:0009102">
    <property type="term" value="P:biotin biosynthetic process"/>
    <property type="evidence" value="ECO:0007669"/>
    <property type="project" value="TreeGrafter"/>
</dbReference>
<keyword evidence="3 7" id="KW-0032">Aminotransferase</keyword>
<dbReference type="Proteomes" id="UP000315388">
    <property type="component" value="Unassembled WGS sequence"/>
</dbReference>
<name>A0A502BNQ9_9HYPH</name>
<dbReference type="GO" id="GO:0009448">
    <property type="term" value="P:gamma-aminobutyric acid metabolic process"/>
    <property type="evidence" value="ECO:0007669"/>
    <property type="project" value="TreeGrafter"/>
</dbReference>